<name>A0A5S3V6W1_9GAMM</name>
<evidence type="ECO:0000313" key="1">
    <source>
        <dbReference type="EMBL" id="TMO67475.1"/>
    </source>
</evidence>
<gene>
    <name evidence="1" type="ORF">CWC19_13735</name>
</gene>
<accession>A0A5S3V6W1</accession>
<reference evidence="1 2" key="1">
    <citation type="submission" date="2018-01" db="EMBL/GenBank/DDBJ databases">
        <authorList>
            <person name="Paulsen S."/>
            <person name="Gram L.K."/>
        </authorList>
    </citation>
    <scope>NUCLEOTIDE SEQUENCE [LARGE SCALE GENOMIC DNA]</scope>
    <source>
        <strain evidence="1 2">S3790</strain>
    </source>
</reference>
<dbReference type="AlphaFoldDB" id="A0A5S3V6W1"/>
<protein>
    <submittedName>
        <fullName evidence="1">Uncharacterized protein</fullName>
    </submittedName>
</protein>
<dbReference type="Proteomes" id="UP000307217">
    <property type="component" value="Unassembled WGS sequence"/>
</dbReference>
<dbReference type="EMBL" id="PNBX01000057">
    <property type="protein sequence ID" value="TMO67475.1"/>
    <property type="molecule type" value="Genomic_DNA"/>
</dbReference>
<sequence>MALEQDIADLIKSANQLTDTVDGKVQDITAHLNQKKQEIDTKLTAKEQAVDAKIASFQKALPLGPNMLSDTKHFAHINASQPEGTAVDVLQSHAAPWSCFYYQGTEGVSTVTKLNPSMLAQHGLVPNDEFKTRALGDYRSESQPYYGTDFKVVVFDVEITKGRETDANNGHLFVFNQGCPTFTGWGRGEFLTQASCWINVLEVSGNMKFYPSSNRSASIRVDSSDLNKGWQYKHATRAGWGGCHQPRFIGLGKMKVAIALPYVGMGDHGDNMIWADSVGHPYSHVGPTVAEGA</sequence>
<organism evidence="1 2">
    <name type="scientific">Pseudoalteromonas aurantia</name>
    <dbReference type="NCBI Taxonomy" id="43654"/>
    <lineage>
        <taxon>Bacteria</taxon>
        <taxon>Pseudomonadati</taxon>
        <taxon>Pseudomonadota</taxon>
        <taxon>Gammaproteobacteria</taxon>
        <taxon>Alteromonadales</taxon>
        <taxon>Pseudoalteromonadaceae</taxon>
        <taxon>Pseudoalteromonas</taxon>
    </lineage>
</organism>
<evidence type="ECO:0000313" key="2">
    <source>
        <dbReference type="Proteomes" id="UP000307217"/>
    </source>
</evidence>
<reference evidence="2" key="2">
    <citation type="submission" date="2019-06" db="EMBL/GenBank/DDBJ databases">
        <title>Co-occurence of chitin degradation, pigmentation and bioactivity in marine Pseudoalteromonas.</title>
        <authorList>
            <person name="Sonnenschein E.C."/>
            <person name="Bech P.K."/>
        </authorList>
    </citation>
    <scope>NUCLEOTIDE SEQUENCE [LARGE SCALE GENOMIC DNA]</scope>
    <source>
        <strain evidence="2">S3790</strain>
    </source>
</reference>
<comment type="caution">
    <text evidence="1">The sequence shown here is derived from an EMBL/GenBank/DDBJ whole genome shotgun (WGS) entry which is preliminary data.</text>
</comment>
<dbReference type="OrthoDB" id="6285109at2"/>
<dbReference type="RefSeq" id="WP_138592399.1">
    <property type="nucleotide sequence ID" value="NZ_PNBX01000057.1"/>
</dbReference>
<proteinExistence type="predicted"/>